<sequence length="392" mass="43712">MRVNVKYSPFIFFTILLLIAAPLHTIKAAGNKPSIQSEAAVLVDAQSGQVLYEKNSEQKMYPASITKIATAIYAIENGNLSDMVTISEKARNVEGTRVYLEEGEQVPLKKLVQGLMINSGNDAGVAIAEHLSGSIKEFSKDLNAYLAEETGIQDTTFQNPHGLYNEMHMTTAKDMAKITRYAMENETFRDIFKTTKLKWQGESWDTTIFNHHKLVRNHSYKGITGGKNGFVDQAGFTLVTSASRENLNLIVVTMNAPTDQATYSDTTSLLDYGFASFETGKIKEGTIFEDSQNHEYTLDEPLYYTKRIGEEVNPAVSPSGELTLRNDEEELIASKHLEPNQQAIAQQKMLSKSAEESRQPSLLEGHLKLLILLSFGIFSIVAGYFFLQIRKL</sequence>
<keyword evidence="13" id="KW-1185">Reference proteome</keyword>
<evidence type="ECO:0000256" key="10">
    <source>
        <dbReference type="SAM" id="Phobius"/>
    </source>
</evidence>
<dbReference type="GO" id="GO:0008360">
    <property type="term" value="P:regulation of cell shape"/>
    <property type="evidence" value="ECO:0007669"/>
    <property type="project" value="UniProtKB-KW"/>
</dbReference>
<dbReference type="InterPro" id="IPR012338">
    <property type="entry name" value="Beta-lactam/transpept-like"/>
</dbReference>
<dbReference type="PRINTS" id="PR00725">
    <property type="entry name" value="DADACBPTASE1"/>
</dbReference>
<evidence type="ECO:0000256" key="7">
    <source>
        <dbReference type="PIRSR" id="PIRSR618044-1"/>
    </source>
</evidence>
<comment type="similarity">
    <text evidence="1 9">Belongs to the peptidase S11 family.</text>
</comment>
<feature type="active site" evidence="7">
    <location>
        <position position="119"/>
    </location>
</feature>
<evidence type="ECO:0000256" key="4">
    <source>
        <dbReference type="ARBA" id="ARBA00022960"/>
    </source>
</evidence>
<dbReference type="Pfam" id="PF00768">
    <property type="entry name" value="Peptidase_S11"/>
    <property type="match status" value="1"/>
</dbReference>
<proteinExistence type="inferred from homology"/>
<feature type="transmembrane region" description="Helical" evidence="10">
    <location>
        <begin position="367"/>
        <end position="387"/>
    </location>
</feature>
<accession>A0A926NGP5</accession>
<feature type="active site" description="Acyl-ester intermediate" evidence="7">
    <location>
        <position position="64"/>
    </location>
</feature>
<keyword evidence="5" id="KW-0573">Peptidoglycan synthesis</keyword>
<evidence type="ECO:0000259" key="11">
    <source>
        <dbReference type="Pfam" id="PF00768"/>
    </source>
</evidence>
<evidence type="ECO:0000313" key="12">
    <source>
        <dbReference type="EMBL" id="MBD1380755.1"/>
    </source>
</evidence>
<feature type="domain" description="Peptidase S11 D-alanyl-D-alanine carboxypeptidase A N-terminal" evidence="11">
    <location>
        <begin position="31"/>
        <end position="258"/>
    </location>
</feature>
<dbReference type="EMBL" id="JACXAI010000012">
    <property type="protein sequence ID" value="MBD1380755.1"/>
    <property type="molecule type" value="Genomic_DNA"/>
</dbReference>
<dbReference type="GO" id="GO:0009002">
    <property type="term" value="F:serine-type D-Ala-D-Ala carboxypeptidase activity"/>
    <property type="evidence" value="ECO:0007669"/>
    <property type="project" value="InterPro"/>
</dbReference>
<evidence type="ECO:0000256" key="2">
    <source>
        <dbReference type="ARBA" id="ARBA00022729"/>
    </source>
</evidence>
<evidence type="ECO:0000256" key="6">
    <source>
        <dbReference type="ARBA" id="ARBA00023316"/>
    </source>
</evidence>
<keyword evidence="10" id="KW-0472">Membrane</keyword>
<evidence type="ECO:0000256" key="9">
    <source>
        <dbReference type="RuleBase" id="RU004016"/>
    </source>
</evidence>
<keyword evidence="2" id="KW-0732">Signal</keyword>
<evidence type="ECO:0000256" key="1">
    <source>
        <dbReference type="ARBA" id="ARBA00007164"/>
    </source>
</evidence>
<dbReference type="PANTHER" id="PTHR21581:SF33">
    <property type="entry name" value="D-ALANYL-D-ALANINE CARBOXYPEPTIDASE DACB"/>
    <property type="match status" value="1"/>
</dbReference>
<gene>
    <name evidence="12" type="ORF">IC621_10985</name>
</gene>
<dbReference type="SUPFAM" id="SSF56601">
    <property type="entry name" value="beta-lactamase/transpeptidase-like"/>
    <property type="match status" value="1"/>
</dbReference>
<reference evidence="12" key="1">
    <citation type="submission" date="2020-09" db="EMBL/GenBank/DDBJ databases">
        <title>A novel bacterium of genus Bacillus, isolated from South China Sea.</title>
        <authorList>
            <person name="Huang H."/>
            <person name="Mo K."/>
            <person name="Hu Y."/>
        </authorList>
    </citation>
    <scope>NUCLEOTIDE SEQUENCE</scope>
    <source>
        <strain evidence="12">IB182487</strain>
    </source>
</reference>
<keyword evidence="10" id="KW-0812">Transmembrane</keyword>
<keyword evidence="4" id="KW-0133">Cell shape</keyword>
<dbReference type="InterPro" id="IPR018044">
    <property type="entry name" value="Peptidase_S11"/>
</dbReference>
<evidence type="ECO:0000313" key="13">
    <source>
        <dbReference type="Proteomes" id="UP000626844"/>
    </source>
</evidence>
<evidence type="ECO:0000256" key="8">
    <source>
        <dbReference type="PIRSR" id="PIRSR618044-2"/>
    </source>
</evidence>
<keyword evidence="12" id="KW-0121">Carboxypeptidase</keyword>
<keyword evidence="3" id="KW-0378">Hydrolase</keyword>
<evidence type="ECO:0000256" key="3">
    <source>
        <dbReference type="ARBA" id="ARBA00022801"/>
    </source>
</evidence>
<dbReference type="GO" id="GO:0071555">
    <property type="term" value="P:cell wall organization"/>
    <property type="evidence" value="ECO:0007669"/>
    <property type="project" value="UniProtKB-KW"/>
</dbReference>
<feature type="active site" description="Proton acceptor" evidence="7">
    <location>
        <position position="67"/>
    </location>
</feature>
<keyword evidence="6" id="KW-0961">Cell wall biogenesis/degradation</keyword>
<keyword evidence="10" id="KW-1133">Transmembrane helix</keyword>
<dbReference type="Proteomes" id="UP000626844">
    <property type="component" value="Unassembled WGS sequence"/>
</dbReference>
<evidence type="ECO:0000256" key="5">
    <source>
        <dbReference type="ARBA" id="ARBA00022984"/>
    </source>
</evidence>
<dbReference type="GO" id="GO:0009252">
    <property type="term" value="P:peptidoglycan biosynthetic process"/>
    <property type="evidence" value="ECO:0007669"/>
    <property type="project" value="UniProtKB-KW"/>
</dbReference>
<organism evidence="12 13">
    <name type="scientific">Metabacillus arenae</name>
    <dbReference type="NCBI Taxonomy" id="2771434"/>
    <lineage>
        <taxon>Bacteria</taxon>
        <taxon>Bacillati</taxon>
        <taxon>Bacillota</taxon>
        <taxon>Bacilli</taxon>
        <taxon>Bacillales</taxon>
        <taxon>Bacillaceae</taxon>
        <taxon>Metabacillus</taxon>
    </lineage>
</organism>
<keyword evidence="12" id="KW-0645">Protease</keyword>
<comment type="caution">
    <text evidence="12">The sequence shown here is derived from an EMBL/GenBank/DDBJ whole genome shotgun (WGS) entry which is preliminary data.</text>
</comment>
<dbReference type="Gene3D" id="3.40.710.10">
    <property type="entry name" value="DD-peptidase/beta-lactamase superfamily"/>
    <property type="match status" value="1"/>
</dbReference>
<protein>
    <submittedName>
        <fullName evidence="12">D-alanyl-D-alanine carboxypeptidase</fullName>
    </submittedName>
</protein>
<name>A0A926NGP5_9BACI</name>
<dbReference type="InterPro" id="IPR001967">
    <property type="entry name" value="Peptidase_S11_N"/>
</dbReference>
<dbReference type="GO" id="GO:0006508">
    <property type="term" value="P:proteolysis"/>
    <property type="evidence" value="ECO:0007669"/>
    <property type="project" value="InterPro"/>
</dbReference>
<feature type="binding site" evidence="8">
    <location>
        <position position="227"/>
    </location>
    <ligand>
        <name>substrate</name>
    </ligand>
</feature>
<dbReference type="AlphaFoldDB" id="A0A926NGP5"/>
<dbReference type="PANTHER" id="PTHR21581">
    <property type="entry name" value="D-ALANYL-D-ALANINE CARBOXYPEPTIDASE"/>
    <property type="match status" value="1"/>
</dbReference>